<feature type="domain" description="NAD(P)-binding" evidence="1">
    <location>
        <begin position="7"/>
        <end position="82"/>
    </location>
</feature>
<dbReference type="SUPFAM" id="SSF51735">
    <property type="entry name" value="NAD(P)-binding Rossmann-fold domains"/>
    <property type="match status" value="1"/>
</dbReference>
<dbReference type="Gene3D" id="3.40.50.720">
    <property type="entry name" value="NAD(P)-binding Rossmann-like Domain"/>
    <property type="match status" value="1"/>
</dbReference>
<sequence>MKIFLTGATGYIGSALHPALVSAGHQVTALVRNPEKADSVRGEAVTPVVADMRDRDEIRRLAAAADAVIATASPGDETSAAADHEFVDAVLEGLVPGGTFLRTGGVWVYGSGDDITEESPLDPPALVAWRTELDARALAAPGIRSLRVEPGIVYGHRGGIPNLVVSDPRHLIGPGTQRWTTIHVDDLAALYVAVLERGVAGQHYLGVSGDNPTVRELASAALGAEPSPEDPAKTVARLGGFGAALLLDQQASGEKARRELSWKPSRPSLLEEITTGGYAPSV</sequence>
<proteinExistence type="predicted"/>
<name>A0ABQ3ZAG1_9ACTN</name>
<dbReference type="Proteomes" id="UP000637628">
    <property type="component" value="Unassembled WGS sequence"/>
</dbReference>
<evidence type="ECO:0000313" key="2">
    <source>
        <dbReference type="EMBL" id="GIE06827.1"/>
    </source>
</evidence>
<gene>
    <name evidence="2" type="ORF">Adu01nite_81770</name>
</gene>
<organism evidence="2 3">
    <name type="scientific">Paractinoplanes durhamensis</name>
    <dbReference type="NCBI Taxonomy" id="113563"/>
    <lineage>
        <taxon>Bacteria</taxon>
        <taxon>Bacillati</taxon>
        <taxon>Actinomycetota</taxon>
        <taxon>Actinomycetes</taxon>
        <taxon>Micromonosporales</taxon>
        <taxon>Micromonosporaceae</taxon>
        <taxon>Paractinoplanes</taxon>
    </lineage>
</organism>
<dbReference type="InterPro" id="IPR016040">
    <property type="entry name" value="NAD(P)-bd_dom"/>
</dbReference>
<dbReference type="PANTHER" id="PTHR48079">
    <property type="entry name" value="PROTEIN YEEZ"/>
    <property type="match status" value="1"/>
</dbReference>
<keyword evidence="3" id="KW-1185">Reference proteome</keyword>
<evidence type="ECO:0000259" key="1">
    <source>
        <dbReference type="Pfam" id="PF13460"/>
    </source>
</evidence>
<dbReference type="RefSeq" id="WP_203734688.1">
    <property type="nucleotide sequence ID" value="NZ_BAAATX010000026.1"/>
</dbReference>
<evidence type="ECO:0000313" key="3">
    <source>
        <dbReference type="Proteomes" id="UP000637628"/>
    </source>
</evidence>
<dbReference type="InterPro" id="IPR051783">
    <property type="entry name" value="NAD(P)-dependent_oxidoreduct"/>
</dbReference>
<comment type="caution">
    <text evidence="2">The sequence shown here is derived from an EMBL/GenBank/DDBJ whole genome shotgun (WGS) entry which is preliminary data.</text>
</comment>
<dbReference type="PANTHER" id="PTHR48079:SF6">
    <property type="entry name" value="NAD(P)-BINDING DOMAIN-CONTAINING PROTEIN-RELATED"/>
    <property type="match status" value="1"/>
</dbReference>
<dbReference type="Pfam" id="PF13460">
    <property type="entry name" value="NAD_binding_10"/>
    <property type="match status" value="1"/>
</dbReference>
<dbReference type="EMBL" id="BOML01000070">
    <property type="protein sequence ID" value="GIE06827.1"/>
    <property type="molecule type" value="Genomic_DNA"/>
</dbReference>
<dbReference type="InterPro" id="IPR036291">
    <property type="entry name" value="NAD(P)-bd_dom_sf"/>
</dbReference>
<accession>A0ABQ3ZAG1</accession>
<protein>
    <recommendedName>
        <fullName evidence="1">NAD(P)-binding domain-containing protein</fullName>
    </recommendedName>
</protein>
<reference evidence="2 3" key="1">
    <citation type="submission" date="2021-01" db="EMBL/GenBank/DDBJ databases">
        <title>Whole genome shotgun sequence of Actinoplanes durhamensis NBRC 14914.</title>
        <authorList>
            <person name="Komaki H."/>
            <person name="Tamura T."/>
        </authorList>
    </citation>
    <scope>NUCLEOTIDE SEQUENCE [LARGE SCALE GENOMIC DNA]</scope>
    <source>
        <strain evidence="2 3">NBRC 14914</strain>
    </source>
</reference>